<reference evidence="1 2" key="1">
    <citation type="submission" date="2018-03" db="EMBL/GenBank/DDBJ databases">
        <title>Comparative genomics illustrates the genes involved in a hyperalkaliphilic mechanisms of Serpentinomonas isolated from highly-alkaline calcium-rich serpentinized springs.</title>
        <authorList>
            <person name="Suzuki S."/>
            <person name="Ishii S."/>
            <person name="Walworth N."/>
            <person name="Bird L."/>
            <person name="Kuenen J.G."/>
            <person name="Nealson K.H."/>
        </authorList>
    </citation>
    <scope>NUCLEOTIDE SEQUENCE [LARGE SCALE GENOMIC DNA]</scope>
    <source>
        <strain evidence="1 2">83</strain>
    </source>
</reference>
<feature type="non-terminal residue" evidence="1">
    <location>
        <position position="193"/>
    </location>
</feature>
<gene>
    <name evidence="1" type="ORF">C6P61_15520</name>
</gene>
<dbReference type="AlphaFoldDB" id="A0A2S9KB43"/>
<sequence length="193" mass="21960">SAEWQWLQYQASEAVIAAAWRRPMALTVQSARSGIADWSVDEHPDPLPENWSARQGPAGLHFINLMQDRFIDWALPRSDKAARRAQQQVREDERRQAMLSACTGPCLSWSPRDEWHVTASWAPANGAFRAHRLLGLPGERPLFWLFEEEGGFVARLRDMRLQAWAESPKAAIHALRTCLRRHRAAYGPAVATR</sequence>
<protein>
    <submittedName>
        <fullName evidence="1">Uncharacterized protein</fullName>
    </submittedName>
</protein>
<comment type="caution">
    <text evidence="1">The sequence shown here is derived from an EMBL/GenBank/DDBJ whole genome shotgun (WGS) entry which is preliminary data.</text>
</comment>
<evidence type="ECO:0000313" key="2">
    <source>
        <dbReference type="Proteomes" id="UP000238326"/>
    </source>
</evidence>
<keyword evidence="2" id="KW-1185">Reference proteome</keyword>
<evidence type="ECO:0000313" key="1">
    <source>
        <dbReference type="EMBL" id="PRD67605.1"/>
    </source>
</evidence>
<name>A0A2S9KB43_9BURK</name>
<accession>A0A2S9KB43</accession>
<feature type="non-terminal residue" evidence="1">
    <location>
        <position position="1"/>
    </location>
</feature>
<proteinExistence type="predicted"/>
<dbReference type="EMBL" id="PVLR01000053">
    <property type="protein sequence ID" value="PRD67605.1"/>
    <property type="molecule type" value="Genomic_DNA"/>
</dbReference>
<organism evidence="1 2">
    <name type="scientific">Malikia spinosa</name>
    <dbReference type="NCBI Taxonomy" id="86180"/>
    <lineage>
        <taxon>Bacteria</taxon>
        <taxon>Pseudomonadati</taxon>
        <taxon>Pseudomonadota</taxon>
        <taxon>Betaproteobacteria</taxon>
        <taxon>Burkholderiales</taxon>
        <taxon>Comamonadaceae</taxon>
        <taxon>Malikia</taxon>
    </lineage>
</organism>
<dbReference type="Proteomes" id="UP000238326">
    <property type="component" value="Unassembled WGS sequence"/>
</dbReference>